<name>A0AA88EDT1_FICCA</name>
<evidence type="ECO:0000313" key="2">
    <source>
        <dbReference type="EMBL" id="GMN72073.1"/>
    </source>
</evidence>
<proteinExistence type="predicted"/>
<evidence type="ECO:0000313" key="3">
    <source>
        <dbReference type="Proteomes" id="UP001187192"/>
    </source>
</evidence>
<accession>A0AA88EDT1</accession>
<dbReference type="AlphaFoldDB" id="A0AA88EDT1"/>
<evidence type="ECO:0000256" key="1">
    <source>
        <dbReference type="SAM" id="MobiDB-lite"/>
    </source>
</evidence>
<sequence>MHVKVVWPSQLRVFCLIASFPTLKRNGPRSKIRNRILAPSKSHSETSEHQPLTVLPHFQLSNFPHTLYSQHLKLGMSESCPPSSPPLMMSSASSSQPITSLLSSSPPA</sequence>
<gene>
    <name evidence="2" type="ORF">TIFTF001_051929</name>
</gene>
<dbReference type="Proteomes" id="UP001187192">
    <property type="component" value="Unassembled WGS sequence"/>
</dbReference>
<comment type="caution">
    <text evidence="2">The sequence shown here is derived from an EMBL/GenBank/DDBJ whole genome shotgun (WGS) entry which is preliminary data.</text>
</comment>
<protein>
    <submittedName>
        <fullName evidence="2">Uncharacterized protein</fullName>
    </submittedName>
</protein>
<feature type="region of interest" description="Disordered" evidence="1">
    <location>
        <begin position="78"/>
        <end position="108"/>
    </location>
</feature>
<organism evidence="2 3">
    <name type="scientific">Ficus carica</name>
    <name type="common">Common fig</name>
    <dbReference type="NCBI Taxonomy" id="3494"/>
    <lineage>
        <taxon>Eukaryota</taxon>
        <taxon>Viridiplantae</taxon>
        <taxon>Streptophyta</taxon>
        <taxon>Embryophyta</taxon>
        <taxon>Tracheophyta</taxon>
        <taxon>Spermatophyta</taxon>
        <taxon>Magnoliopsida</taxon>
        <taxon>eudicotyledons</taxon>
        <taxon>Gunneridae</taxon>
        <taxon>Pentapetalae</taxon>
        <taxon>rosids</taxon>
        <taxon>fabids</taxon>
        <taxon>Rosales</taxon>
        <taxon>Moraceae</taxon>
        <taxon>Ficeae</taxon>
        <taxon>Ficus</taxon>
    </lineage>
</organism>
<reference evidence="2" key="1">
    <citation type="submission" date="2023-07" db="EMBL/GenBank/DDBJ databases">
        <title>draft genome sequence of fig (Ficus carica).</title>
        <authorList>
            <person name="Takahashi T."/>
            <person name="Nishimura K."/>
        </authorList>
    </citation>
    <scope>NUCLEOTIDE SEQUENCE</scope>
</reference>
<keyword evidence="3" id="KW-1185">Reference proteome</keyword>
<dbReference type="EMBL" id="BTGU01010250">
    <property type="protein sequence ID" value="GMN72073.1"/>
    <property type="molecule type" value="Genomic_DNA"/>
</dbReference>